<sequence length="203" mass="22609">MTMPNTVDIAARDRAYDGFFKMDVFTLRFELFRGGMSPEIEREVLIGNQSICCLPYDPLRDEVVLVEQFRAAAYAAGEEHPWMLEAPAGFIEPGEEKNEAAKREVGEETGCTVTELDYGGPLYSSQGAFSERTNLFIGKTSTDGVGGIHGIAREGENIRVSVFPFDEAIALFNAGKIQSAFGALPLLWLWRHRERLLREWGAP</sequence>
<dbReference type="GO" id="GO:0046872">
    <property type="term" value="F:metal ion binding"/>
    <property type="evidence" value="ECO:0007669"/>
    <property type="project" value="UniProtKB-KW"/>
</dbReference>
<evidence type="ECO:0000256" key="11">
    <source>
        <dbReference type="ARBA" id="ARBA00033056"/>
    </source>
</evidence>
<comment type="caution">
    <text evidence="15">The sequence shown here is derived from an EMBL/GenBank/DDBJ whole genome shotgun (WGS) entry which is preliminary data.</text>
</comment>
<dbReference type="SUPFAM" id="SSF55811">
    <property type="entry name" value="Nudix"/>
    <property type="match status" value="1"/>
</dbReference>
<dbReference type="InterPro" id="IPR000086">
    <property type="entry name" value="NUDIX_hydrolase_dom"/>
</dbReference>
<comment type="function">
    <text evidence="8">Acts on ADP-mannose and ADP-glucose as well as ADP-ribose. Prevents glycogen biosynthesis. The reaction catalyzed by this enzyme is a limiting step of the gluconeogenic process.</text>
</comment>
<feature type="domain" description="Nudix hydrolase" evidence="14">
    <location>
        <begin position="46"/>
        <end position="185"/>
    </location>
</feature>
<dbReference type="PROSITE" id="PS00893">
    <property type="entry name" value="NUDIX_BOX"/>
    <property type="match status" value="1"/>
</dbReference>
<dbReference type="Pfam" id="PF00293">
    <property type="entry name" value="NUDIX"/>
    <property type="match status" value="1"/>
</dbReference>
<dbReference type="OrthoDB" id="5292471at2"/>
<evidence type="ECO:0000256" key="3">
    <source>
        <dbReference type="ARBA" id="ARBA00012453"/>
    </source>
</evidence>
<dbReference type="NCBIfam" id="TIGR00052">
    <property type="entry name" value="nudix-type nucleoside diphosphatase, YffH/AdpP family"/>
    <property type="match status" value="1"/>
</dbReference>
<dbReference type="GO" id="GO:0019693">
    <property type="term" value="P:ribose phosphate metabolic process"/>
    <property type="evidence" value="ECO:0007669"/>
    <property type="project" value="TreeGrafter"/>
</dbReference>
<dbReference type="GO" id="GO:0019144">
    <property type="term" value="F:ADP-sugar diphosphatase activity"/>
    <property type="evidence" value="ECO:0007669"/>
    <property type="project" value="TreeGrafter"/>
</dbReference>
<evidence type="ECO:0000256" key="6">
    <source>
        <dbReference type="ARBA" id="ARBA00022801"/>
    </source>
</evidence>
<comment type="catalytic activity">
    <reaction evidence="12">
        <text>ADP-D-ribose + H2O = D-ribose 5-phosphate + AMP + 2 H(+)</text>
        <dbReference type="Rhea" id="RHEA:10412"/>
        <dbReference type="ChEBI" id="CHEBI:15377"/>
        <dbReference type="ChEBI" id="CHEBI:15378"/>
        <dbReference type="ChEBI" id="CHEBI:57967"/>
        <dbReference type="ChEBI" id="CHEBI:78346"/>
        <dbReference type="ChEBI" id="CHEBI:456215"/>
        <dbReference type="EC" id="3.6.1.13"/>
    </reaction>
</comment>
<keyword evidence="5 13" id="KW-0479">Metal-binding</keyword>
<feature type="binding site" evidence="13">
    <location>
        <position position="104"/>
    </location>
    <ligand>
        <name>Mg(2+)</name>
        <dbReference type="ChEBI" id="CHEBI:18420"/>
        <label>2</label>
    </ligand>
</feature>
<evidence type="ECO:0000256" key="1">
    <source>
        <dbReference type="ARBA" id="ARBA00001946"/>
    </source>
</evidence>
<dbReference type="PANTHER" id="PTHR11839">
    <property type="entry name" value="UDP/ADP-SUGAR PYROPHOSPHATASE"/>
    <property type="match status" value="1"/>
</dbReference>
<evidence type="ECO:0000256" key="5">
    <source>
        <dbReference type="ARBA" id="ARBA00022723"/>
    </source>
</evidence>
<evidence type="ECO:0000256" key="10">
    <source>
        <dbReference type="ARBA" id="ARBA00030308"/>
    </source>
</evidence>
<evidence type="ECO:0000256" key="9">
    <source>
        <dbReference type="ARBA" id="ARBA00030162"/>
    </source>
</evidence>
<feature type="binding site" evidence="13">
    <location>
        <position position="108"/>
    </location>
    <ligand>
        <name>Mg(2+)</name>
        <dbReference type="ChEBI" id="CHEBI:18420"/>
        <label>1</label>
    </ligand>
</feature>
<evidence type="ECO:0000256" key="2">
    <source>
        <dbReference type="ARBA" id="ARBA00007482"/>
    </source>
</evidence>
<dbReference type="EC" id="3.6.1.13" evidence="3"/>
<dbReference type="GO" id="GO:0006753">
    <property type="term" value="P:nucleoside phosphate metabolic process"/>
    <property type="evidence" value="ECO:0007669"/>
    <property type="project" value="TreeGrafter"/>
</dbReference>
<accession>A0A437QHK1</accession>
<dbReference type="InterPro" id="IPR020084">
    <property type="entry name" value="NUDIX_hydrolase_CS"/>
</dbReference>
<dbReference type="Gene3D" id="3.90.79.10">
    <property type="entry name" value="Nucleoside Triphosphate Pyrophosphohydrolase"/>
    <property type="match status" value="1"/>
</dbReference>
<dbReference type="InterPro" id="IPR015797">
    <property type="entry name" value="NUDIX_hydrolase-like_dom_sf"/>
</dbReference>
<evidence type="ECO:0000256" key="12">
    <source>
        <dbReference type="ARBA" id="ARBA00049546"/>
    </source>
</evidence>
<dbReference type="PANTHER" id="PTHR11839:SF5">
    <property type="entry name" value="ADP-RIBOSE PYROPHOSPHATASE"/>
    <property type="match status" value="1"/>
</dbReference>
<evidence type="ECO:0000313" key="16">
    <source>
        <dbReference type="Proteomes" id="UP000287447"/>
    </source>
</evidence>
<evidence type="ECO:0000259" key="14">
    <source>
        <dbReference type="PROSITE" id="PS51462"/>
    </source>
</evidence>
<dbReference type="AlphaFoldDB" id="A0A437QHK1"/>
<dbReference type="GO" id="GO:0047631">
    <property type="term" value="F:ADP-ribose diphosphatase activity"/>
    <property type="evidence" value="ECO:0007669"/>
    <property type="project" value="UniProtKB-EC"/>
</dbReference>
<dbReference type="PROSITE" id="PS51462">
    <property type="entry name" value="NUDIX"/>
    <property type="match status" value="1"/>
</dbReference>
<proteinExistence type="inferred from homology"/>
<feature type="binding site" evidence="13">
    <location>
        <position position="88"/>
    </location>
    <ligand>
        <name>Mg(2+)</name>
        <dbReference type="ChEBI" id="CHEBI:18420"/>
        <label>1</label>
    </ligand>
</feature>
<dbReference type="EMBL" id="SADE01000004">
    <property type="protein sequence ID" value="RVU34047.1"/>
    <property type="molecule type" value="Genomic_DNA"/>
</dbReference>
<comment type="similarity">
    <text evidence="2">Belongs to the Nudix hydrolase family. NudF subfamily.</text>
</comment>
<evidence type="ECO:0000256" key="8">
    <source>
        <dbReference type="ARBA" id="ARBA00025164"/>
    </source>
</evidence>
<protein>
    <recommendedName>
        <fullName evidence="4">ADP-ribose pyrophosphatase</fullName>
        <ecNumber evidence="3">3.6.1.13</ecNumber>
    </recommendedName>
    <alternativeName>
        <fullName evidence="9">ADP-ribose diphosphatase</fullName>
    </alternativeName>
    <alternativeName>
        <fullName evidence="11">ADP-ribose phosphohydrolase</fullName>
    </alternativeName>
    <alternativeName>
        <fullName evidence="10">Adenosine diphosphoribose pyrophosphatase</fullName>
    </alternativeName>
</protein>
<dbReference type="Proteomes" id="UP000287447">
    <property type="component" value="Unassembled WGS sequence"/>
</dbReference>
<comment type="cofactor">
    <cofactor evidence="1 13">
        <name>Mg(2+)</name>
        <dbReference type="ChEBI" id="CHEBI:18420"/>
    </cofactor>
</comment>
<gene>
    <name evidence="15" type="ORF">EOI86_23300</name>
</gene>
<keyword evidence="16" id="KW-1185">Reference proteome</keyword>
<organism evidence="15 16">
    <name type="scientific">Hwanghaeella grinnelliae</name>
    <dbReference type="NCBI Taxonomy" id="2500179"/>
    <lineage>
        <taxon>Bacteria</taxon>
        <taxon>Pseudomonadati</taxon>
        <taxon>Pseudomonadota</taxon>
        <taxon>Alphaproteobacteria</taxon>
        <taxon>Rhodospirillales</taxon>
        <taxon>Rhodospirillaceae</taxon>
        <taxon>Hwanghaeella</taxon>
    </lineage>
</organism>
<evidence type="ECO:0000313" key="15">
    <source>
        <dbReference type="EMBL" id="RVU34047.1"/>
    </source>
</evidence>
<keyword evidence="6" id="KW-0378">Hydrolase</keyword>
<feature type="binding site" evidence="13">
    <location>
        <position position="156"/>
    </location>
    <ligand>
        <name>Mg(2+)</name>
        <dbReference type="ChEBI" id="CHEBI:18420"/>
        <label>1</label>
    </ligand>
</feature>
<evidence type="ECO:0000256" key="13">
    <source>
        <dbReference type="PIRSR" id="PIRSR604385-2"/>
    </source>
</evidence>
<keyword evidence="7 13" id="KW-0460">Magnesium</keyword>
<dbReference type="GO" id="GO:0005829">
    <property type="term" value="C:cytosol"/>
    <property type="evidence" value="ECO:0007669"/>
    <property type="project" value="TreeGrafter"/>
</dbReference>
<dbReference type="InterPro" id="IPR004385">
    <property type="entry name" value="NDP_pyrophosphatase"/>
</dbReference>
<evidence type="ECO:0000256" key="7">
    <source>
        <dbReference type="ARBA" id="ARBA00022842"/>
    </source>
</evidence>
<evidence type="ECO:0000256" key="4">
    <source>
        <dbReference type="ARBA" id="ARBA00013297"/>
    </source>
</evidence>
<dbReference type="RefSeq" id="WP_127768077.1">
    <property type="nucleotide sequence ID" value="NZ_SADE01000004.1"/>
</dbReference>
<reference evidence="16" key="1">
    <citation type="submission" date="2019-01" db="EMBL/GenBank/DDBJ databases">
        <title>Gri0909 isolated from a small marine red alga.</title>
        <authorList>
            <person name="Kim J."/>
            <person name="Jeong S.E."/>
            <person name="Jeon C.O."/>
        </authorList>
    </citation>
    <scope>NUCLEOTIDE SEQUENCE [LARGE SCALE GENOMIC DNA]</scope>
    <source>
        <strain evidence="16">Gri0909</strain>
    </source>
</reference>
<name>A0A437QHK1_9PROT</name>
<dbReference type="CDD" id="cd24155">
    <property type="entry name" value="NUDIX_ADPRase"/>
    <property type="match status" value="1"/>
</dbReference>